<dbReference type="PANTHER" id="PTHR30250:SF11">
    <property type="entry name" value="O-ANTIGEN TRANSPORTER-RELATED"/>
    <property type="match status" value="1"/>
</dbReference>
<evidence type="ECO:0000256" key="2">
    <source>
        <dbReference type="ARBA" id="ARBA00022475"/>
    </source>
</evidence>
<sequence>MKKIFSNIMYNGIYQLLIIVLPFITVPYISRVLGAESVGVYSYVNSIPTFLSVVILMGMNQLGAREIAQSNRETIWSRFLGLWKIQAFVGVVVIILYTLVVIFTLDYKFYFLLEVPFLIGYILDISWFFIGLGEIKKVVIRNTSIKLILITSIFIFVHNPDDLWIYVLINSITYLANIIFWFSLKHEIKLIQTIDITPTKIKFNYWKKAIIVAIPMIATQLYTSFDQTLVKWLAGAVQLAYYSQSQMIARAVVGVVTSVSMVLMPKMAQIQASGDSENHNKSIFKLVKISLDYTAIVALYFTAALMINSAVFVPWFYGTKFTDMTQNMFWVSLIVIFISYGGVFANQYTLSQGKYVKFAIPYLIGAIFSILANIFLVPLYGSLGATGVIVGTELIVCLLRIVLVIGDFKKVGIFNDQLKYILTFIITLGLGLLLPIRVSNPLVTLIAQTILSTIVYFVLLIVLKTRVTNDGKQLLRRIKR</sequence>
<feature type="transmembrane region" description="Helical" evidence="6">
    <location>
        <begin position="383"/>
        <end position="406"/>
    </location>
</feature>
<keyword evidence="4 6" id="KW-1133">Transmembrane helix</keyword>
<gene>
    <name evidence="7" type="ORF">CUR37_03075</name>
</gene>
<comment type="subcellular location">
    <subcellularLocation>
        <location evidence="1">Cell membrane</location>
        <topology evidence="1">Multi-pass membrane protein</topology>
    </subcellularLocation>
</comment>
<dbReference type="GO" id="GO:0005886">
    <property type="term" value="C:plasma membrane"/>
    <property type="evidence" value="ECO:0007669"/>
    <property type="project" value="UniProtKB-SubCell"/>
</dbReference>
<comment type="caution">
    <text evidence="7">The sequence shown here is derived from an EMBL/GenBank/DDBJ whole genome shotgun (WGS) entry which is preliminary data.</text>
</comment>
<feature type="transmembrane region" description="Helical" evidence="6">
    <location>
        <begin position="293"/>
        <end position="317"/>
    </location>
</feature>
<evidence type="ECO:0000256" key="5">
    <source>
        <dbReference type="ARBA" id="ARBA00023136"/>
    </source>
</evidence>
<dbReference type="PANTHER" id="PTHR30250">
    <property type="entry name" value="PST FAMILY PREDICTED COLANIC ACID TRANSPORTER"/>
    <property type="match status" value="1"/>
</dbReference>
<keyword evidence="2" id="KW-1003">Cell membrane</keyword>
<feature type="transmembrane region" description="Helical" evidence="6">
    <location>
        <begin position="109"/>
        <end position="132"/>
    </location>
</feature>
<protein>
    <submittedName>
        <fullName evidence="7">Teichoic acid transporter</fullName>
    </submittedName>
</protein>
<feature type="transmembrane region" description="Helical" evidence="6">
    <location>
        <begin position="329"/>
        <end position="346"/>
    </location>
</feature>
<dbReference type="Proteomes" id="UP000234349">
    <property type="component" value="Unassembled WGS sequence"/>
</dbReference>
<evidence type="ECO:0000313" key="7">
    <source>
        <dbReference type="EMBL" id="PKX79040.1"/>
    </source>
</evidence>
<proteinExistence type="predicted"/>
<dbReference type="Pfam" id="PF01943">
    <property type="entry name" value="Polysacc_synt"/>
    <property type="match status" value="1"/>
</dbReference>
<keyword evidence="5 6" id="KW-0472">Membrane</keyword>
<feature type="transmembrane region" description="Helical" evidence="6">
    <location>
        <begin position="418"/>
        <end position="436"/>
    </location>
</feature>
<accession>A0AAX0VCI0</accession>
<feature type="transmembrane region" description="Helical" evidence="6">
    <location>
        <begin position="163"/>
        <end position="184"/>
    </location>
</feature>
<evidence type="ECO:0000256" key="1">
    <source>
        <dbReference type="ARBA" id="ARBA00004651"/>
    </source>
</evidence>
<evidence type="ECO:0000256" key="4">
    <source>
        <dbReference type="ARBA" id="ARBA00022989"/>
    </source>
</evidence>
<organism evidence="7 8">
    <name type="scientific">Latilactobacillus sakei</name>
    <name type="common">Lactobacillus sakei</name>
    <dbReference type="NCBI Taxonomy" id="1599"/>
    <lineage>
        <taxon>Bacteria</taxon>
        <taxon>Bacillati</taxon>
        <taxon>Bacillota</taxon>
        <taxon>Bacilli</taxon>
        <taxon>Lactobacillales</taxon>
        <taxon>Lactobacillaceae</taxon>
        <taxon>Latilactobacillus</taxon>
    </lineage>
</organism>
<dbReference type="EMBL" id="MKGH01000011">
    <property type="protein sequence ID" value="PKX79040.1"/>
    <property type="molecule type" value="Genomic_DNA"/>
</dbReference>
<feature type="transmembrane region" description="Helical" evidence="6">
    <location>
        <begin position="139"/>
        <end position="157"/>
    </location>
</feature>
<keyword evidence="3 6" id="KW-0812">Transmembrane</keyword>
<feature type="transmembrane region" description="Helical" evidence="6">
    <location>
        <begin position="358"/>
        <end position="377"/>
    </location>
</feature>
<feature type="transmembrane region" description="Helical" evidence="6">
    <location>
        <begin position="245"/>
        <end position="264"/>
    </location>
</feature>
<evidence type="ECO:0000256" key="6">
    <source>
        <dbReference type="SAM" id="Phobius"/>
    </source>
</evidence>
<dbReference type="RefSeq" id="WP_056947399.1">
    <property type="nucleotide sequence ID" value="NZ_CP025203.1"/>
</dbReference>
<evidence type="ECO:0000256" key="3">
    <source>
        <dbReference type="ARBA" id="ARBA00022692"/>
    </source>
</evidence>
<feature type="transmembrane region" description="Helical" evidence="6">
    <location>
        <begin position="442"/>
        <end position="463"/>
    </location>
</feature>
<feature type="transmembrane region" description="Helical" evidence="6">
    <location>
        <begin position="12"/>
        <end position="29"/>
    </location>
</feature>
<evidence type="ECO:0000313" key="8">
    <source>
        <dbReference type="Proteomes" id="UP000234349"/>
    </source>
</evidence>
<dbReference type="InterPro" id="IPR050833">
    <property type="entry name" value="Poly_Biosynth_Transport"/>
</dbReference>
<name>A0AAX0VCI0_LATSK</name>
<feature type="transmembrane region" description="Helical" evidence="6">
    <location>
        <begin position="41"/>
        <end position="59"/>
    </location>
</feature>
<dbReference type="AlphaFoldDB" id="A0AAX0VCI0"/>
<dbReference type="InterPro" id="IPR002797">
    <property type="entry name" value="Polysacc_synth"/>
</dbReference>
<reference evidence="7 8" key="1">
    <citation type="submission" date="2016-09" db="EMBL/GenBank/DDBJ databases">
        <authorList>
            <person name="Inglin R.C."/>
        </authorList>
    </citation>
    <scope>NUCLEOTIDE SEQUENCE [LARGE SCALE GENOMIC DNA]</scope>
    <source>
        <strain evidence="7 8">RI-517</strain>
    </source>
</reference>
<feature type="transmembrane region" description="Helical" evidence="6">
    <location>
        <begin position="80"/>
        <end position="103"/>
    </location>
</feature>
<feature type="transmembrane region" description="Helical" evidence="6">
    <location>
        <begin position="205"/>
        <end position="225"/>
    </location>
</feature>